<dbReference type="Pfam" id="PF13181">
    <property type="entry name" value="TPR_8"/>
    <property type="match status" value="1"/>
</dbReference>
<dbReference type="InterPro" id="IPR036388">
    <property type="entry name" value="WH-like_DNA-bd_sf"/>
</dbReference>
<dbReference type="Pfam" id="PF07900">
    <property type="entry name" value="DUF1670"/>
    <property type="match status" value="1"/>
</dbReference>
<protein>
    <recommendedName>
        <fullName evidence="2">HTH deoR-type domain-containing protein</fullName>
    </recommendedName>
</protein>
<sequence>ASDMPLSLARLSQQQFTAVSNPAQLVLQAAAVIGYRFSYTLWQTILQQINAADLPQLAGELEQANLIILDGQTYRFTHDTLRAAVYHNIPAARRGRLHHAALQAVQQTMPDEILTLLHHAEGAGLPHLTAEYALLAGEHALAAFSYETAVTHFRKALNLLPTADQTKRFAALYGRVQALDVLADRTAQQDDLTQLQHIADQLQMPDKQADAHHLSARYFYITGQLDKALEHAQKGLTLAQSTQNGRLQADFQYQLGQIVREQGEYSNARTYIQQACRSYRQIGSRYGEAVTTDILGGLAWAEGTHDEAVLNHAAAAQIFHEIGNPFNEAMALNNLGSAYWSQGDYALARETLEKSLAISQELGHKRGEGDTLDNLGGIGWALADYETAVSFYTQALSIRRQINDQWGISISLGNLGSTHRLRQNWDEALRYFAEALAVNRQMGRKRGEGYDLHGRGLTHLDMGNLAAATDDLTAAYNLRLELGEQENRLETLGGLALVCVEAGKLKEAEIHLRQILSQLTDKQRASLRQWLHYVAFCVYQTLEQSKLARQHLSLSLQTMNEIVAHLPPDDQARSLQNFPLNRQILAAQQQLQQQIQVKLARDDAPLGRKLTNADYVTVTWTIYTPEDDAVSGTAVHRRHILKRLLTEAQAQHAAPTDDDLAQVLHVSRRTILRDMAALRHAGVPLVTRRREIGG</sequence>
<organism evidence="1">
    <name type="scientific">hydrothermal vent metagenome</name>
    <dbReference type="NCBI Taxonomy" id="652676"/>
    <lineage>
        <taxon>unclassified sequences</taxon>
        <taxon>metagenomes</taxon>
        <taxon>ecological metagenomes</taxon>
    </lineage>
</organism>
<dbReference type="SMART" id="SM00028">
    <property type="entry name" value="TPR"/>
    <property type="match status" value="8"/>
</dbReference>
<reference evidence="1" key="1">
    <citation type="submission" date="2018-06" db="EMBL/GenBank/DDBJ databases">
        <authorList>
            <person name="Zhirakovskaya E."/>
        </authorList>
    </citation>
    <scope>NUCLEOTIDE SEQUENCE</scope>
</reference>
<dbReference type="InterPro" id="IPR019734">
    <property type="entry name" value="TPR_rpt"/>
</dbReference>
<dbReference type="InterPro" id="IPR012872">
    <property type="entry name" value="DUF1670"/>
</dbReference>
<dbReference type="AlphaFoldDB" id="A0A3B0VJ95"/>
<dbReference type="SUPFAM" id="SSF48452">
    <property type="entry name" value="TPR-like"/>
    <property type="match status" value="4"/>
</dbReference>
<gene>
    <name evidence="1" type="ORF">MNBD_CHLOROFLEXI01-2522</name>
</gene>
<dbReference type="Pfam" id="PF13374">
    <property type="entry name" value="TPR_10"/>
    <property type="match status" value="1"/>
</dbReference>
<feature type="non-terminal residue" evidence="1">
    <location>
        <position position="1"/>
    </location>
</feature>
<evidence type="ECO:0000313" key="1">
    <source>
        <dbReference type="EMBL" id="VAW40620.1"/>
    </source>
</evidence>
<dbReference type="InterPro" id="IPR011990">
    <property type="entry name" value="TPR-like_helical_dom_sf"/>
</dbReference>
<name>A0A3B0VJ95_9ZZZZ</name>
<dbReference type="Pfam" id="PF13424">
    <property type="entry name" value="TPR_12"/>
    <property type="match status" value="1"/>
</dbReference>
<dbReference type="SUPFAM" id="SSF46785">
    <property type="entry name" value="Winged helix' DNA-binding domain"/>
    <property type="match status" value="1"/>
</dbReference>
<proteinExistence type="predicted"/>
<dbReference type="Gene3D" id="1.25.40.10">
    <property type="entry name" value="Tetratricopeptide repeat domain"/>
    <property type="match status" value="2"/>
</dbReference>
<dbReference type="InterPro" id="IPR036390">
    <property type="entry name" value="WH_DNA-bd_sf"/>
</dbReference>
<evidence type="ECO:0008006" key="2">
    <source>
        <dbReference type="Google" id="ProtNLM"/>
    </source>
</evidence>
<dbReference type="PROSITE" id="PS50005">
    <property type="entry name" value="TPR"/>
    <property type="match status" value="2"/>
</dbReference>
<dbReference type="PANTHER" id="PTHR10098:SF108">
    <property type="entry name" value="TETRATRICOPEPTIDE REPEAT PROTEIN 28"/>
    <property type="match status" value="1"/>
</dbReference>
<accession>A0A3B0VJ95</accession>
<dbReference type="EMBL" id="UOEU01000805">
    <property type="protein sequence ID" value="VAW40620.1"/>
    <property type="molecule type" value="Genomic_DNA"/>
</dbReference>
<dbReference type="PANTHER" id="PTHR10098">
    <property type="entry name" value="RAPSYN-RELATED"/>
    <property type="match status" value="1"/>
</dbReference>
<dbReference type="Gene3D" id="1.10.10.10">
    <property type="entry name" value="Winged helix-like DNA-binding domain superfamily/Winged helix DNA-binding domain"/>
    <property type="match status" value="1"/>
</dbReference>